<organism evidence="1 2">
    <name type="scientific">Bauhinia variegata</name>
    <name type="common">Purple orchid tree</name>
    <name type="synonym">Phanera variegata</name>
    <dbReference type="NCBI Taxonomy" id="167791"/>
    <lineage>
        <taxon>Eukaryota</taxon>
        <taxon>Viridiplantae</taxon>
        <taxon>Streptophyta</taxon>
        <taxon>Embryophyta</taxon>
        <taxon>Tracheophyta</taxon>
        <taxon>Spermatophyta</taxon>
        <taxon>Magnoliopsida</taxon>
        <taxon>eudicotyledons</taxon>
        <taxon>Gunneridae</taxon>
        <taxon>Pentapetalae</taxon>
        <taxon>rosids</taxon>
        <taxon>fabids</taxon>
        <taxon>Fabales</taxon>
        <taxon>Fabaceae</taxon>
        <taxon>Cercidoideae</taxon>
        <taxon>Cercideae</taxon>
        <taxon>Bauhiniinae</taxon>
        <taxon>Bauhinia</taxon>
    </lineage>
</organism>
<accession>A0ACB9KVZ1</accession>
<proteinExistence type="predicted"/>
<reference evidence="1 2" key="1">
    <citation type="journal article" date="2022" name="DNA Res.">
        <title>Chromosomal-level genome assembly of the orchid tree Bauhinia variegata (Leguminosae; Cercidoideae) supports the allotetraploid origin hypothesis of Bauhinia.</title>
        <authorList>
            <person name="Zhong Y."/>
            <person name="Chen Y."/>
            <person name="Zheng D."/>
            <person name="Pang J."/>
            <person name="Liu Y."/>
            <person name="Luo S."/>
            <person name="Meng S."/>
            <person name="Qian L."/>
            <person name="Wei D."/>
            <person name="Dai S."/>
            <person name="Zhou R."/>
        </authorList>
    </citation>
    <scope>NUCLEOTIDE SEQUENCE [LARGE SCALE GENOMIC DNA]</scope>
    <source>
        <strain evidence="1">BV-YZ2020</strain>
    </source>
</reference>
<dbReference type="EMBL" id="CM039438">
    <property type="protein sequence ID" value="KAI4301283.1"/>
    <property type="molecule type" value="Genomic_DNA"/>
</dbReference>
<keyword evidence="2" id="KW-1185">Reference proteome</keyword>
<gene>
    <name evidence="1" type="ORF">L6164_034576</name>
</gene>
<comment type="caution">
    <text evidence="1">The sequence shown here is derived from an EMBL/GenBank/DDBJ whole genome shotgun (WGS) entry which is preliminary data.</text>
</comment>
<protein>
    <submittedName>
        <fullName evidence="1">Uncharacterized protein</fullName>
    </submittedName>
</protein>
<evidence type="ECO:0000313" key="1">
    <source>
        <dbReference type="EMBL" id="KAI4301283.1"/>
    </source>
</evidence>
<sequence length="596" mass="65758">MGFNSVYKSLQEIFPQVDTRLLRAVAIEHPKDADMAAGIVLAEVIPLMSGKIIPPATSSHDSGPGALMNIEVMGPSSPSQTAPVQIVESTAFSRRPPLDDSTLSTISNANDSSDKFLEINEGKELNTLGNAEENITREMSGRMSLDTSNVDVQRENLITSDSQEMGSEETYRVREATLSNNNGNGCSKSLDEERRVLDDPTSDVNDVRISAQGHTLENHDTTLVEVESSVAEAVSEVQGHTRNARGSASQSEFSSGHPSTVLETLEAGCSLSKKNYSISEPGNIEDDFSQSNLFSHSNQVCRIDFLEEIIDEAKNHKKSLFSSMESLMNLMREVEHQEKAAEQARMEADRGALDILDRVEEMKIMLAHAKEANDMHAGEVYGEKAILATEMRELQSRLLSLSDERDNSLAVLDEMRQTLEARFAAAEELRRAAEQEKQGKEEAARKSLAEQEEIMEKVVRESKRLQQEAEENSKLREFLMDRGRVVDILQGEISVICQDVKLLKEKFDANLPLSKSLTSSQTSCILASSGSSNKSLASYVGSEHGDLSEIHKTSPTTSIDGQSSKSEAEDERARANHQALLDDEWDIFEKDVELNS</sequence>
<evidence type="ECO:0000313" key="2">
    <source>
        <dbReference type="Proteomes" id="UP000828941"/>
    </source>
</evidence>
<name>A0ACB9KVZ1_BAUVA</name>
<dbReference type="Proteomes" id="UP000828941">
    <property type="component" value="Chromosome 13"/>
</dbReference>